<evidence type="ECO:0000256" key="1">
    <source>
        <dbReference type="SAM" id="SignalP"/>
    </source>
</evidence>
<feature type="signal peptide" evidence="1">
    <location>
        <begin position="1"/>
        <end position="19"/>
    </location>
</feature>
<keyword evidence="1" id="KW-0732">Signal</keyword>
<comment type="caution">
    <text evidence="2">The sequence shown here is derived from an EMBL/GenBank/DDBJ whole genome shotgun (WGS) entry which is preliminary data.</text>
</comment>
<name>A0ABP0NJJ6_9DINO</name>
<dbReference type="InterPro" id="IPR014903">
    <property type="entry name" value="DUF1796"/>
</dbReference>
<dbReference type="Proteomes" id="UP001642464">
    <property type="component" value="Unassembled WGS sequence"/>
</dbReference>
<sequence>MLRQMTFISLGSFCGVAQALESLGLRRCSMPLDWTRSSAEGVTRLVRNGFEDFLQASEAVCIRQVRVFPTTWGGFWHQALDCQRDVETLKRRRERFLSAAGAAWRGEQH</sequence>
<gene>
    <name evidence="2" type="ORF">SCF082_LOCUS32572</name>
</gene>
<dbReference type="EMBL" id="CAXAMM010028324">
    <property type="protein sequence ID" value="CAK9062574.1"/>
    <property type="molecule type" value="Genomic_DNA"/>
</dbReference>
<keyword evidence="3" id="KW-1185">Reference proteome</keyword>
<reference evidence="2 3" key="1">
    <citation type="submission" date="2024-02" db="EMBL/GenBank/DDBJ databases">
        <authorList>
            <person name="Chen Y."/>
            <person name="Shah S."/>
            <person name="Dougan E. K."/>
            <person name="Thang M."/>
            <person name="Chan C."/>
        </authorList>
    </citation>
    <scope>NUCLEOTIDE SEQUENCE [LARGE SCALE GENOMIC DNA]</scope>
</reference>
<evidence type="ECO:0000313" key="2">
    <source>
        <dbReference type="EMBL" id="CAK9062574.1"/>
    </source>
</evidence>
<protein>
    <submittedName>
        <fullName evidence="2">Uncharacterized protein R408</fullName>
    </submittedName>
</protein>
<evidence type="ECO:0000313" key="3">
    <source>
        <dbReference type="Proteomes" id="UP001642464"/>
    </source>
</evidence>
<dbReference type="Pfam" id="PF08795">
    <property type="entry name" value="DUF1796"/>
    <property type="match status" value="1"/>
</dbReference>
<accession>A0ABP0NJJ6</accession>
<proteinExistence type="predicted"/>
<feature type="chain" id="PRO_5046452282" evidence="1">
    <location>
        <begin position="20"/>
        <end position="109"/>
    </location>
</feature>
<organism evidence="2 3">
    <name type="scientific">Durusdinium trenchii</name>
    <dbReference type="NCBI Taxonomy" id="1381693"/>
    <lineage>
        <taxon>Eukaryota</taxon>
        <taxon>Sar</taxon>
        <taxon>Alveolata</taxon>
        <taxon>Dinophyceae</taxon>
        <taxon>Suessiales</taxon>
        <taxon>Symbiodiniaceae</taxon>
        <taxon>Durusdinium</taxon>
    </lineage>
</organism>